<name>A0A830E235_9CREN</name>
<dbReference type="Pfam" id="PF05317">
    <property type="entry name" value="Thermopsin"/>
    <property type="match status" value="1"/>
</dbReference>
<evidence type="ECO:0000313" key="3">
    <source>
        <dbReference type="EMBL" id="GGI75134.1"/>
    </source>
</evidence>
<accession>A0A830E235</accession>
<gene>
    <name evidence="3" type="ORF">GCM10007112_09920</name>
    <name evidence="2" type="ORF">Vsou_14740</name>
</gene>
<keyword evidence="1" id="KW-1133">Transmembrane helix</keyword>
<keyword evidence="1" id="KW-0472">Membrane</keyword>
<reference evidence="3" key="1">
    <citation type="journal article" date="2014" name="Int. J. Syst. Evol. Microbiol.">
        <title>Complete genome sequence of Corynebacterium casei LMG S-19264T (=DSM 44701T), isolated from a smear-ripened cheese.</title>
        <authorList>
            <consortium name="US DOE Joint Genome Institute (JGI-PGF)"/>
            <person name="Walter F."/>
            <person name="Albersmeier A."/>
            <person name="Kalinowski J."/>
            <person name="Ruckert C."/>
        </authorList>
    </citation>
    <scope>NUCLEOTIDE SEQUENCE</scope>
    <source>
        <strain evidence="3">JCM 11219</strain>
    </source>
</reference>
<proteinExistence type="predicted"/>
<reference evidence="5" key="3">
    <citation type="submission" date="2022-09" db="EMBL/GenBank/DDBJ databases">
        <title>Complete genome sequence of Vulcanisaeta souniana.</title>
        <authorList>
            <person name="Kato S."/>
            <person name="Itoh T."/>
            <person name="Ohkuma M."/>
        </authorList>
    </citation>
    <scope>NUCLEOTIDE SEQUENCE [LARGE SCALE GENOMIC DNA]</scope>
    <source>
        <strain evidence="5">JCM 11219</strain>
    </source>
</reference>
<dbReference type="Proteomes" id="UP000657075">
    <property type="component" value="Unassembled WGS sequence"/>
</dbReference>
<dbReference type="Proteomes" id="UP001060771">
    <property type="component" value="Chromosome"/>
</dbReference>
<dbReference type="RefSeq" id="WP_188602944.1">
    <property type="nucleotide sequence ID" value="NZ_AP026830.1"/>
</dbReference>
<keyword evidence="1" id="KW-0812">Transmembrane</keyword>
<dbReference type="EMBL" id="BMNM01000003">
    <property type="protein sequence ID" value="GGI75134.1"/>
    <property type="molecule type" value="Genomic_DNA"/>
</dbReference>
<reference evidence="3" key="2">
    <citation type="submission" date="2020-09" db="EMBL/GenBank/DDBJ databases">
        <authorList>
            <person name="Sun Q."/>
            <person name="Ohkuma M."/>
        </authorList>
    </citation>
    <scope>NUCLEOTIDE SEQUENCE</scope>
    <source>
        <strain evidence="3">JCM 11219</strain>
    </source>
</reference>
<organism evidence="3 4">
    <name type="scientific">Vulcanisaeta souniana JCM 11219</name>
    <dbReference type="NCBI Taxonomy" id="1293586"/>
    <lineage>
        <taxon>Archaea</taxon>
        <taxon>Thermoproteota</taxon>
        <taxon>Thermoprotei</taxon>
        <taxon>Thermoproteales</taxon>
        <taxon>Thermoproteaceae</taxon>
        <taxon>Vulcanisaeta</taxon>
    </lineage>
</organism>
<keyword evidence="5" id="KW-1185">Reference proteome</keyword>
<sequence length="726" mass="79907">MPGLLPVLLAILVAISNSTTYQEVNPLINNYGIVTYPMDYAVIYDHVIGAGTYMMMITPENYYSVGIYGPGPVGLYLMSSAKVLLLVLNTQEYGELRTGNITGSLFGYYGSLLNETIELPEGPYYIVVINNGSSTVQAELAVIQQYPTPLINAPIGIVDYGLMPAQMGYVPYSYVTNEFLGRVQMMNAKVEPLTNCSLLPPNIFSVQLNTVLELKTNNGMQYYWVQDVLLIDPQNETLAPLVNVWNMSSARMVMDPLYVVGHGLLINNETYAYMGNWTPFQMPLSINLSIITNRTINGFPEVLLGYSMDGVNFLIDNVTLLLSPSWGPYLVVNGSSYSPLGYLVDAELVIGGPGCGATVIARELNLSMSLYYRDRVGDLIPVPSAWSFGSDTGETVVNARDTVVSPGYVHITTGYEYLGPLVNSDYLAFLILNDYLVGNKSFVSVSLPLPIGSRALLTSLTEVYLDNNTLLRFAGLLVNNEYVNSTELSLTINQTYVVNYVWVRYYRLQVIDEANLLTNLSGWYNEDSIVSITVPRPVIYLGNDTRLVFAGFITNATHYVVTNDTLILLVDRPITVIINWSREYNASLSLYTVNGVYVTTKHLGWIMSSEELTNVSIGSATYTLRTPLLITGVSNTAVLNAKYGSLTVRDALGLPIPFVQVVIKCDDQEITGVTNAYGATQELLIPTNASCVVKAPPIGYYSIALILTFILLVVIIYYALHHSKAT</sequence>
<dbReference type="EMBL" id="AP026830">
    <property type="protein sequence ID" value="BDR92381.1"/>
    <property type="molecule type" value="Genomic_DNA"/>
</dbReference>
<dbReference type="AlphaFoldDB" id="A0A830E235"/>
<evidence type="ECO:0000313" key="5">
    <source>
        <dbReference type="Proteomes" id="UP001060771"/>
    </source>
</evidence>
<evidence type="ECO:0000313" key="2">
    <source>
        <dbReference type="EMBL" id="BDR92381.1"/>
    </source>
</evidence>
<feature type="transmembrane region" description="Helical" evidence="1">
    <location>
        <begin position="698"/>
        <end position="720"/>
    </location>
</feature>
<dbReference type="InterPro" id="IPR007981">
    <property type="entry name" value="Peptidase_A5"/>
</dbReference>
<evidence type="ECO:0000256" key="1">
    <source>
        <dbReference type="SAM" id="Phobius"/>
    </source>
</evidence>
<evidence type="ECO:0008006" key="6">
    <source>
        <dbReference type="Google" id="ProtNLM"/>
    </source>
</evidence>
<evidence type="ECO:0000313" key="4">
    <source>
        <dbReference type="Proteomes" id="UP000657075"/>
    </source>
</evidence>
<dbReference type="GeneID" id="76207023"/>
<dbReference type="OrthoDB" id="36243at2157"/>
<reference evidence="2" key="4">
    <citation type="journal article" date="2023" name="Microbiol. Resour. Announc.">
        <title>Complete Genome Sequence of Vulcanisaeta souniana Strain IC-059, a Hyperthermophilic Archaeon Isolated from Hot Spring Water in Japan.</title>
        <authorList>
            <person name="Kato S."/>
            <person name="Itoh T."/>
            <person name="Wu L."/>
            <person name="Ma J."/>
            <person name="Ohkuma M."/>
        </authorList>
    </citation>
    <scope>NUCLEOTIDE SEQUENCE</scope>
    <source>
        <strain evidence="2">JCM 11219</strain>
    </source>
</reference>
<protein>
    <recommendedName>
        <fullName evidence="6">Thermopsin</fullName>
    </recommendedName>
</protein>